<keyword evidence="4" id="KW-0804">Transcription</keyword>
<dbReference type="InterPro" id="IPR037525">
    <property type="entry name" value="Velvet_dom"/>
</dbReference>
<evidence type="ECO:0000256" key="5">
    <source>
        <dbReference type="ARBA" id="ARBA00023242"/>
    </source>
</evidence>
<keyword evidence="5" id="KW-0539">Nucleus</keyword>
<dbReference type="EMBL" id="KN846956">
    <property type="protein sequence ID" value="KIW72745.1"/>
    <property type="molecule type" value="Genomic_DNA"/>
</dbReference>
<dbReference type="Pfam" id="PF11754">
    <property type="entry name" value="Velvet"/>
    <property type="match status" value="1"/>
</dbReference>
<sequence length="490" mass="54401">MNFGIDPDPAKGNQTTPPTMQDRHRPDPYLTHQVNARVAHYRSVISKTHSDMQTIPSLLGAELTKYLYNSDAYALTVRQLPGVFDVQCPAKQAQEAQRPHTAKAKKSMPTRGAWIEPPPVVELQVHDNDQTRSWLFSPYLSLVAELYRIDAHGKQIPNPCVGSVVSSLSAAKLPNYPQKRGFFVFTDIIPKFEVDTAGPYKFKFTLLDMRRDPQSGHFARVIKDVWSPEFVVAFHLKAPQIPPSTQLSKDLAESGVKIKLKKAVVRRQNKGKVDWTVEPTTHPGPMPASVVGTQHLGYPSYCQNGAQDVAVINGADISGRVTMHQRQPPLPTGFASAQPAWHPTEQWTAPPTEQWTAPLMEQSMWAHHHQQHQQHQHQSHAQFGTSLAPGAPAPLPTCPPSMDQLLPTSLPETAPGGMMPQAWPNPMQYSWPTTYAPVTSGFEATTNGQQTTASTEPNGNQMPSYGPMFFTEEEEEEDQFFEGGMNNWGP</sequence>
<evidence type="ECO:0000256" key="1">
    <source>
        <dbReference type="ARBA" id="ARBA00004123"/>
    </source>
</evidence>
<dbReference type="InterPro" id="IPR038491">
    <property type="entry name" value="Velvet_dom_sf"/>
</dbReference>
<feature type="domain" description="Velvet" evidence="7">
    <location>
        <begin position="86"/>
        <end position="261"/>
    </location>
</feature>
<dbReference type="STRING" id="5601.A0A0D2G1S1"/>
<evidence type="ECO:0000256" key="4">
    <source>
        <dbReference type="ARBA" id="ARBA00023163"/>
    </source>
</evidence>
<accession>A0A0D2G1S1</accession>
<evidence type="ECO:0000256" key="2">
    <source>
        <dbReference type="ARBA" id="ARBA00022969"/>
    </source>
</evidence>
<evidence type="ECO:0000256" key="3">
    <source>
        <dbReference type="ARBA" id="ARBA00023015"/>
    </source>
</evidence>
<organism evidence="8 9">
    <name type="scientific">Phialophora macrospora</name>
    <dbReference type="NCBI Taxonomy" id="1851006"/>
    <lineage>
        <taxon>Eukaryota</taxon>
        <taxon>Fungi</taxon>
        <taxon>Dikarya</taxon>
        <taxon>Ascomycota</taxon>
        <taxon>Pezizomycotina</taxon>
        <taxon>Eurotiomycetes</taxon>
        <taxon>Chaetothyriomycetidae</taxon>
        <taxon>Chaetothyriales</taxon>
        <taxon>Herpotrichiellaceae</taxon>
        <taxon>Phialophora</taxon>
    </lineage>
</organism>
<dbReference type="GO" id="GO:0030435">
    <property type="term" value="P:sporulation resulting in formation of a cellular spore"/>
    <property type="evidence" value="ECO:0007669"/>
    <property type="project" value="UniProtKB-KW"/>
</dbReference>
<dbReference type="AlphaFoldDB" id="A0A0D2G1S1"/>
<comment type="subcellular location">
    <subcellularLocation>
        <location evidence="1">Nucleus</location>
    </subcellularLocation>
</comment>
<keyword evidence="9" id="KW-1185">Reference proteome</keyword>
<dbReference type="Gene3D" id="2.60.40.3960">
    <property type="entry name" value="Velvet domain"/>
    <property type="match status" value="1"/>
</dbReference>
<dbReference type="Proteomes" id="UP000054266">
    <property type="component" value="Unassembled WGS sequence"/>
</dbReference>
<evidence type="ECO:0000256" key="6">
    <source>
        <dbReference type="SAM" id="MobiDB-lite"/>
    </source>
</evidence>
<gene>
    <name evidence="8" type="ORF">PV04_00920</name>
</gene>
<dbReference type="HOGENOM" id="CLU_556663_0_0_1"/>
<evidence type="ECO:0000313" key="9">
    <source>
        <dbReference type="Proteomes" id="UP000054266"/>
    </source>
</evidence>
<dbReference type="GO" id="GO:0005634">
    <property type="term" value="C:nucleus"/>
    <property type="evidence" value="ECO:0007669"/>
    <property type="project" value="UniProtKB-SubCell"/>
</dbReference>
<feature type="compositionally biased region" description="Polar residues" evidence="6">
    <location>
        <begin position="440"/>
        <end position="463"/>
    </location>
</feature>
<feature type="region of interest" description="Disordered" evidence="6">
    <location>
        <begin position="440"/>
        <end position="464"/>
    </location>
</feature>
<reference evidence="8 9" key="1">
    <citation type="submission" date="2015-01" db="EMBL/GenBank/DDBJ databases">
        <title>The Genome Sequence of Capronia semiimmersa CBS27337.</title>
        <authorList>
            <consortium name="The Broad Institute Genomics Platform"/>
            <person name="Cuomo C."/>
            <person name="de Hoog S."/>
            <person name="Gorbushina A."/>
            <person name="Stielow B."/>
            <person name="Teixiera M."/>
            <person name="Abouelleil A."/>
            <person name="Chapman S.B."/>
            <person name="Priest M."/>
            <person name="Young S.K."/>
            <person name="Wortman J."/>
            <person name="Nusbaum C."/>
            <person name="Birren B."/>
        </authorList>
    </citation>
    <scope>NUCLEOTIDE SEQUENCE [LARGE SCALE GENOMIC DNA]</scope>
    <source>
        <strain evidence="8 9">CBS 27337</strain>
    </source>
</reference>
<name>A0A0D2G1S1_9EURO</name>
<feature type="region of interest" description="Disordered" evidence="6">
    <location>
        <begin position="1"/>
        <end position="27"/>
    </location>
</feature>
<dbReference type="PANTHER" id="PTHR33572:SF18">
    <property type="entry name" value="SPORE DEVELOPMENT REGULATOR VOSA"/>
    <property type="match status" value="1"/>
</dbReference>
<protein>
    <recommendedName>
        <fullName evidence="7">Velvet domain-containing protein</fullName>
    </recommendedName>
</protein>
<dbReference type="PROSITE" id="PS51821">
    <property type="entry name" value="VELVET"/>
    <property type="match status" value="1"/>
</dbReference>
<dbReference type="PANTHER" id="PTHR33572">
    <property type="entry name" value="SPORE DEVELOPMENT REGULATOR VOSA"/>
    <property type="match status" value="1"/>
</dbReference>
<dbReference type="InterPro" id="IPR021740">
    <property type="entry name" value="Velvet"/>
</dbReference>
<keyword evidence="3" id="KW-0805">Transcription regulation</keyword>
<evidence type="ECO:0000259" key="7">
    <source>
        <dbReference type="PROSITE" id="PS51821"/>
    </source>
</evidence>
<keyword evidence="2" id="KW-0749">Sporulation</keyword>
<proteinExistence type="predicted"/>
<evidence type="ECO:0000313" key="8">
    <source>
        <dbReference type="EMBL" id="KIW72745.1"/>
    </source>
</evidence>